<gene>
    <name evidence="2" type="ORF">RUM43_000099</name>
</gene>
<dbReference type="GO" id="GO:0005886">
    <property type="term" value="C:plasma membrane"/>
    <property type="evidence" value="ECO:0007669"/>
    <property type="project" value="TreeGrafter"/>
</dbReference>
<keyword evidence="1" id="KW-0812">Transmembrane</keyword>
<evidence type="ECO:0000313" key="2">
    <source>
        <dbReference type="EMBL" id="KAK6643836.1"/>
    </source>
</evidence>
<dbReference type="AlphaFoldDB" id="A0AAN8SDG9"/>
<dbReference type="PANTHER" id="PTHR45620:SF1">
    <property type="entry name" value="G-PROTEIN COUPLED RECEPTORS FAMILY 2 PROFILE 2 DOMAIN-CONTAINING PROTEIN"/>
    <property type="match status" value="1"/>
</dbReference>
<sequence length="126" mass="14181">MVYAGPPEGFPIPIPKNTIQKRKKNAFGSLSNATKECTENGTWFISPKTHQEWTDYNKCFTNQETTIFVQVSPVDSILIKEYLPILKAISHVGYGISLVSLIVASIILFTCRMVENIDILSKVRMD</sequence>
<comment type="caution">
    <text evidence="2">The sequence shown here is derived from an EMBL/GenBank/DDBJ whole genome shotgun (WGS) entry which is preliminary data.</text>
</comment>
<dbReference type="Proteomes" id="UP001372834">
    <property type="component" value="Unassembled WGS sequence"/>
</dbReference>
<proteinExistence type="predicted"/>
<name>A0AAN8SDG9_POLSC</name>
<keyword evidence="1" id="KW-1133">Transmembrane helix</keyword>
<evidence type="ECO:0000313" key="3">
    <source>
        <dbReference type="Proteomes" id="UP001372834"/>
    </source>
</evidence>
<dbReference type="InterPro" id="IPR050332">
    <property type="entry name" value="GPCR_2"/>
</dbReference>
<dbReference type="PANTHER" id="PTHR45620">
    <property type="entry name" value="PDF RECEPTOR-LIKE PROTEIN-RELATED"/>
    <property type="match status" value="1"/>
</dbReference>
<dbReference type="GO" id="GO:0008528">
    <property type="term" value="F:G protein-coupled peptide receptor activity"/>
    <property type="evidence" value="ECO:0007669"/>
    <property type="project" value="TreeGrafter"/>
</dbReference>
<feature type="transmembrane region" description="Helical" evidence="1">
    <location>
        <begin position="92"/>
        <end position="114"/>
    </location>
</feature>
<evidence type="ECO:0000256" key="1">
    <source>
        <dbReference type="SAM" id="Phobius"/>
    </source>
</evidence>
<dbReference type="GO" id="GO:0017046">
    <property type="term" value="F:peptide hormone binding"/>
    <property type="evidence" value="ECO:0007669"/>
    <property type="project" value="TreeGrafter"/>
</dbReference>
<dbReference type="EMBL" id="JAWJWE010000001">
    <property type="protein sequence ID" value="KAK6643836.1"/>
    <property type="molecule type" value="Genomic_DNA"/>
</dbReference>
<accession>A0AAN8SDG9</accession>
<keyword evidence="1" id="KW-0472">Membrane</keyword>
<reference evidence="2 3" key="1">
    <citation type="submission" date="2023-10" db="EMBL/GenBank/DDBJ databases">
        <title>Genomes of two closely related lineages of the louse Polyplax serrata with different host specificities.</title>
        <authorList>
            <person name="Martinu J."/>
            <person name="Tarabai H."/>
            <person name="Stefka J."/>
            <person name="Hypsa V."/>
        </authorList>
    </citation>
    <scope>NUCLEOTIDE SEQUENCE [LARGE SCALE GENOMIC DNA]</scope>
    <source>
        <strain evidence="2">HR10_N</strain>
    </source>
</reference>
<dbReference type="InterPro" id="IPR036445">
    <property type="entry name" value="GPCR_2_extracell_dom_sf"/>
</dbReference>
<dbReference type="GO" id="GO:0007188">
    <property type="term" value="P:adenylate cyclase-modulating G protein-coupled receptor signaling pathway"/>
    <property type="evidence" value="ECO:0007669"/>
    <property type="project" value="TreeGrafter"/>
</dbReference>
<dbReference type="Gene3D" id="4.10.1240.10">
    <property type="entry name" value="GPCR, family 2, extracellular hormone receptor domain"/>
    <property type="match status" value="1"/>
</dbReference>
<protein>
    <submittedName>
        <fullName evidence="2">Uncharacterized protein</fullName>
    </submittedName>
</protein>
<organism evidence="2 3">
    <name type="scientific">Polyplax serrata</name>
    <name type="common">Common mouse louse</name>
    <dbReference type="NCBI Taxonomy" id="468196"/>
    <lineage>
        <taxon>Eukaryota</taxon>
        <taxon>Metazoa</taxon>
        <taxon>Ecdysozoa</taxon>
        <taxon>Arthropoda</taxon>
        <taxon>Hexapoda</taxon>
        <taxon>Insecta</taxon>
        <taxon>Pterygota</taxon>
        <taxon>Neoptera</taxon>
        <taxon>Paraneoptera</taxon>
        <taxon>Psocodea</taxon>
        <taxon>Troctomorpha</taxon>
        <taxon>Phthiraptera</taxon>
        <taxon>Anoplura</taxon>
        <taxon>Polyplacidae</taxon>
        <taxon>Polyplax</taxon>
    </lineage>
</organism>
<dbReference type="SUPFAM" id="SSF111418">
    <property type="entry name" value="Hormone receptor domain"/>
    <property type="match status" value="1"/>
</dbReference>